<dbReference type="RefSeq" id="WP_283485171.1">
    <property type="nucleotide sequence ID" value="NZ_CP125947.1"/>
</dbReference>
<keyword evidence="1" id="KW-0732">Signal</keyword>
<sequence>MDSEKVVVVGRLTVGRTGAAVALLVGGGLVAWFGASALPGFRPATAAGPQQTAVAPAAATVAAPAGTAAVPASVPGARGVVPAAAASRVQGPTPVFVLNSLDASISVIDPQTWKEQSRIPTGKEPHHLYLTPDEKSLIVANALGDSLTLIDPRTGAVQRVIRDIVDPYHLRFSPDMKWFITAANRLNHIDFYRWDAATQTPTLVKRVSTGKTPSHLFIDEGSKTLYSTMQDSDALVAIDIATQTIKSRVPTGPMPADLYGSPDGKKLFIGLTGGEGVEVFDLTGPEPRSTGIIKTAAGAHAFRAAGDGRHLYVSNRVANTISKIDMVTNQVVANYPAPGGPDCMDVSADGRYILVSSRWARKLSVIDTVEKKVINQVNVGKSPHGVWTLAHAAR</sequence>
<keyword evidence="4" id="KW-1185">Reference proteome</keyword>
<name>A0ABY8SLR6_9BURK</name>
<dbReference type="InterPro" id="IPR015943">
    <property type="entry name" value="WD40/YVTN_repeat-like_dom_sf"/>
</dbReference>
<gene>
    <name evidence="3" type="ORF">QMY55_16075</name>
</gene>
<organism evidence="3 4">
    <name type="scientific">Comamonas resistens</name>
    <dbReference type="NCBI Taxonomy" id="3046670"/>
    <lineage>
        <taxon>Bacteria</taxon>
        <taxon>Pseudomonadati</taxon>
        <taxon>Pseudomonadota</taxon>
        <taxon>Betaproteobacteria</taxon>
        <taxon>Burkholderiales</taxon>
        <taxon>Comamonadaceae</taxon>
        <taxon>Comamonas</taxon>
    </lineage>
</organism>
<dbReference type="InterPro" id="IPR011964">
    <property type="entry name" value="YVTN_b-propeller_repeat"/>
</dbReference>
<dbReference type="InterPro" id="IPR011045">
    <property type="entry name" value="N2O_reductase_N"/>
</dbReference>
<dbReference type="Proteomes" id="UP001240697">
    <property type="component" value="Chromosome"/>
</dbReference>
<accession>A0ABY8SLR6</accession>
<evidence type="ECO:0000313" key="3">
    <source>
        <dbReference type="EMBL" id="WHS64019.1"/>
    </source>
</evidence>
<evidence type="ECO:0000259" key="2">
    <source>
        <dbReference type="Pfam" id="PF21783"/>
    </source>
</evidence>
<evidence type="ECO:0000256" key="1">
    <source>
        <dbReference type="ARBA" id="ARBA00022729"/>
    </source>
</evidence>
<dbReference type="Gene3D" id="2.130.10.10">
    <property type="entry name" value="YVTN repeat-like/Quinoprotein amine dehydrogenase"/>
    <property type="match status" value="2"/>
</dbReference>
<dbReference type="EMBL" id="CP125947">
    <property type="protein sequence ID" value="WHS64019.1"/>
    <property type="molecule type" value="Genomic_DNA"/>
</dbReference>
<dbReference type="InterPro" id="IPR051200">
    <property type="entry name" value="Host-pathogen_enzymatic-act"/>
</dbReference>
<dbReference type="PANTHER" id="PTHR47197">
    <property type="entry name" value="PROTEIN NIRF"/>
    <property type="match status" value="1"/>
</dbReference>
<reference evidence="3 4" key="1">
    <citation type="submission" date="2023-05" db="EMBL/GenBank/DDBJ databases">
        <authorList>
            <person name="Yin Y."/>
            <person name="Lu Z."/>
        </authorList>
    </citation>
    <scope>NUCLEOTIDE SEQUENCE [LARGE SCALE GENOMIC DNA]</scope>
    <source>
        <strain evidence="3 4">ZM22</strain>
    </source>
</reference>
<proteinExistence type="predicted"/>
<feature type="domain" description="YNCE-like beta-propeller" evidence="2">
    <location>
        <begin position="58"/>
        <end position="394"/>
    </location>
</feature>
<dbReference type="PANTHER" id="PTHR47197:SF3">
    <property type="entry name" value="DIHYDRO-HEME D1 DEHYDROGENASE"/>
    <property type="match status" value="1"/>
</dbReference>
<dbReference type="InterPro" id="IPR048433">
    <property type="entry name" value="YNCE-like_beta-prop"/>
</dbReference>
<evidence type="ECO:0000313" key="4">
    <source>
        <dbReference type="Proteomes" id="UP001240697"/>
    </source>
</evidence>
<dbReference type="NCBIfam" id="TIGR02276">
    <property type="entry name" value="beta_rpt_yvtn"/>
    <property type="match status" value="1"/>
</dbReference>
<dbReference type="SUPFAM" id="SSF50974">
    <property type="entry name" value="Nitrous oxide reductase, N-terminal domain"/>
    <property type="match status" value="1"/>
</dbReference>
<protein>
    <submittedName>
        <fullName evidence="3">Beta-propeller fold lactonase family protein</fullName>
    </submittedName>
</protein>
<dbReference type="Pfam" id="PF21783">
    <property type="entry name" value="YNCE"/>
    <property type="match status" value="1"/>
</dbReference>